<organism evidence="14 15">
    <name type="scientific">Mucor plumbeus</name>
    <dbReference type="NCBI Taxonomy" id="97098"/>
    <lineage>
        <taxon>Eukaryota</taxon>
        <taxon>Fungi</taxon>
        <taxon>Fungi incertae sedis</taxon>
        <taxon>Mucoromycota</taxon>
        <taxon>Mucoromycotina</taxon>
        <taxon>Mucoromycetes</taxon>
        <taxon>Mucorales</taxon>
        <taxon>Mucorineae</taxon>
        <taxon>Mucoraceae</taxon>
        <taxon>Mucor</taxon>
    </lineage>
</organism>
<evidence type="ECO:0000256" key="8">
    <source>
        <dbReference type="ARBA" id="ARBA00023163"/>
    </source>
</evidence>
<accession>A0A8H7QVR0</accession>
<proteinExistence type="inferred from homology"/>
<feature type="compositionally biased region" description="Basic and acidic residues" evidence="11">
    <location>
        <begin position="239"/>
        <end position="251"/>
    </location>
</feature>
<dbReference type="PIRSF" id="PIRSF005290">
    <property type="entry name" value="NOT_su_3_5"/>
    <property type="match status" value="1"/>
</dbReference>
<gene>
    <name evidence="14" type="ORF">INT46_006304</name>
</gene>
<comment type="similarity">
    <text evidence="3">Belongs to the CNOT2/3/5 family.</text>
</comment>
<dbReference type="InterPro" id="IPR040168">
    <property type="entry name" value="Not2/3/5"/>
</dbReference>
<feature type="domain" description="CCR4-Not complex component Not N-terminal" evidence="12">
    <location>
        <begin position="3"/>
        <end position="232"/>
    </location>
</feature>
<dbReference type="GO" id="GO:0005737">
    <property type="term" value="C:cytoplasm"/>
    <property type="evidence" value="ECO:0007669"/>
    <property type="project" value="UniProtKB-SubCell"/>
</dbReference>
<feature type="region of interest" description="Disordered" evidence="11">
    <location>
        <begin position="239"/>
        <end position="343"/>
    </location>
</feature>
<evidence type="ECO:0000313" key="14">
    <source>
        <dbReference type="EMBL" id="KAG2199679.1"/>
    </source>
</evidence>
<evidence type="ECO:0000256" key="5">
    <source>
        <dbReference type="ARBA" id="ARBA00022491"/>
    </source>
</evidence>
<evidence type="ECO:0000256" key="4">
    <source>
        <dbReference type="ARBA" id="ARBA00022490"/>
    </source>
</evidence>
<dbReference type="GO" id="GO:0006355">
    <property type="term" value="P:regulation of DNA-templated transcription"/>
    <property type="evidence" value="ECO:0007669"/>
    <property type="project" value="InterPro"/>
</dbReference>
<keyword evidence="5" id="KW-0678">Repressor</keyword>
<feature type="compositionally biased region" description="Low complexity" evidence="11">
    <location>
        <begin position="297"/>
        <end position="310"/>
    </location>
</feature>
<evidence type="ECO:0000256" key="9">
    <source>
        <dbReference type="ARBA" id="ARBA00023242"/>
    </source>
</evidence>
<comment type="subcellular location">
    <subcellularLocation>
        <location evidence="2">Cytoplasm</location>
    </subcellularLocation>
    <subcellularLocation>
        <location evidence="1">Nucleus</location>
    </subcellularLocation>
</comment>
<dbReference type="FunFam" id="2.30.30.1020:FF:000006">
    <property type="entry name" value="CCR4-NOT transcription complex, subunit 3"/>
    <property type="match status" value="1"/>
</dbReference>
<keyword evidence="7" id="KW-0805">Transcription regulation</keyword>
<keyword evidence="6" id="KW-0597">Phosphoprotein</keyword>
<evidence type="ECO:0008006" key="16">
    <source>
        <dbReference type="Google" id="ProtNLM"/>
    </source>
</evidence>
<dbReference type="Gene3D" id="2.30.30.1020">
    <property type="entry name" value="CCR4-NOT complex subunit 2/3/5, C-terminal domain"/>
    <property type="match status" value="1"/>
</dbReference>
<dbReference type="InterPro" id="IPR007207">
    <property type="entry name" value="Not_N"/>
</dbReference>
<keyword evidence="4" id="KW-0963">Cytoplasm</keyword>
<dbReference type="Proteomes" id="UP000650833">
    <property type="component" value="Unassembled WGS sequence"/>
</dbReference>
<evidence type="ECO:0000256" key="1">
    <source>
        <dbReference type="ARBA" id="ARBA00004123"/>
    </source>
</evidence>
<evidence type="ECO:0000256" key="2">
    <source>
        <dbReference type="ARBA" id="ARBA00004496"/>
    </source>
</evidence>
<comment type="caution">
    <text evidence="14">The sequence shown here is derived from an EMBL/GenBank/DDBJ whole genome shotgun (WGS) entry which is preliminary data.</text>
</comment>
<reference evidence="14" key="1">
    <citation type="submission" date="2020-12" db="EMBL/GenBank/DDBJ databases">
        <title>Metabolic potential, ecology and presence of endohyphal bacteria is reflected in genomic diversity of Mucoromycotina.</title>
        <authorList>
            <person name="Muszewska A."/>
            <person name="Okrasinska A."/>
            <person name="Steczkiewicz K."/>
            <person name="Drgas O."/>
            <person name="Orlowska M."/>
            <person name="Perlinska-Lenart U."/>
            <person name="Aleksandrzak-Piekarczyk T."/>
            <person name="Szatraj K."/>
            <person name="Zielenkiewicz U."/>
            <person name="Pilsyk S."/>
            <person name="Malc E."/>
            <person name="Mieczkowski P."/>
            <person name="Kruszewska J.S."/>
            <person name="Biernat P."/>
            <person name="Pawlowska J."/>
        </authorList>
    </citation>
    <scope>NUCLEOTIDE SEQUENCE</scope>
    <source>
        <strain evidence="14">CBS 226.32</strain>
    </source>
</reference>
<dbReference type="EMBL" id="JAEPRC010000343">
    <property type="protein sequence ID" value="KAG2199679.1"/>
    <property type="molecule type" value="Genomic_DNA"/>
</dbReference>
<dbReference type="AlphaFoldDB" id="A0A8H7QVR0"/>
<dbReference type="GO" id="GO:0005634">
    <property type="term" value="C:nucleus"/>
    <property type="evidence" value="ECO:0007669"/>
    <property type="project" value="UniProtKB-SubCell"/>
</dbReference>
<evidence type="ECO:0000313" key="15">
    <source>
        <dbReference type="Proteomes" id="UP000650833"/>
    </source>
</evidence>
<sequence>MSMKKLQSEIDKLLKKVSEGVETFETIFDKIHYTSNANQKDKYEQDLKKEIKKLQRLRDQIKTWLSSNDIKDKRALLDNRKLIEAQMERFKQVEKEMKTKAYSKEGLMQKERLDPKDKEKADACEFVTNAVDELSRQIEHEEFEIEQLEGSKRGNKKADHQRVERLHEMEHLNERRNFHINRLELILRLLENDHLEPDRVNEFKDAIQYYVEYNQEPDFEEDEGLYDELDLEKEEELYEIRTDEFHNKSDSEADDEDDENEHGHYSSLSTPVHSPKKSSKSSPKSLQGEIEANAVKSTSTREASSSAVSSNNTQKASPSNKSSDKVSAWNEPPKIVDQSKSSSSSLVTAGKKALLSSPYSTLADSKDHKLPASLADLAPSFEMVKNKSKPDLLYTNQMLNASFQHVPDLIDSERPKLYQPRNPFSNPTYYPQQPLIIFDNPVLYEKFDMDTLFYIFYYQQGTYQQYLAAKELKKQSWRFHKKYLTWFQRHEEPKIITEDYEQGTYIYFDYEGAWCQRKKTEFRFEYRYLEEA</sequence>
<dbReference type="InterPro" id="IPR038635">
    <property type="entry name" value="CCR4-NOT_su2/3/5_C_sf"/>
</dbReference>
<keyword evidence="10" id="KW-0175">Coiled coil</keyword>
<evidence type="ECO:0000256" key="10">
    <source>
        <dbReference type="SAM" id="Coils"/>
    </source>
</evidence>
<feature type="coiled-coil region" evidence="10">
    <location>
        <begin position="3"/>
        <end position="60"/>
    </location>
</feature>
<feature type="domain" description="NOT2/NOT3/NOT5 C-terminal" evidence="13">
    <location>
        <begin position="402"/>
        <end position="529"/>
    </location>
</feature>
<dbReference type="GO" id="GO:0030015">
    <property type="term" value="C:CCR4-NOT core complex"/>
    <property type="evidence" value="ECO:0007669"/>
    <property type="project" value="InterPro"/>
</dbReference>
<dbReference type="Pfam" id="PF04065">
    <property type="entry name" value="Not3"/>
    <property type="match status" value="1"/>
</dbReference>
<evidence type="ECO:0000256" key="6">
    <source>
        <dbReference type="ARBA" id="ARBA00022553"/>
    </source>
</evidence>
<dbReference type="OrthoDB" id="293823at2759"/>
<evidence type="ECO:0000256" key="3">
    <source>
        <dbReference type="ARBA" id="ARBA00007682"/>
    </source>
</evidence>
<name>A0A8H7QVR0_9FUNG</name>
<evidence type="ECO:0000259" key="13">
    <source>
        <dbReference type="Pfam" id="PF04153"/>
    </source>
</evidence>
<keyword evidence="8" id="KW-0804">Transcription</keyword>
<dbReference type="Pfam" id="PF04153">
    <property type="entry name" value="NOT2_3_5_C"/>
    <property type="match status" value="1"/>
</dbReference>
<dbReference type="GO" id="GO:0000289">
    <property type="term" value="P:nuclear-transcribed mRNA poly(A) tail shortening"/>
    <property type="evidence" value="ECO:0007669"/>
    <property type="project" value="UniProtKB-ARBA"/>
</dbReference>
<evidence type="ECO:0000256" key="11">
    <source>
        <dbReference type="SAM" id="MobiDB-lite"/>
    </source>
</evidence>
<evidence type="ECO:0000256" key="7">
    <source>
        <dbReference type="ARBA" id="ARBA00023015"/>
    </source>
</evidence>
<keyword evidence="15" id="KW-1185">Reference proteome</keyword>
<dbReference type="InterPro" id="IPR007282">
    <property type="entry name" value="NOT2/3/5_C"/>
</dbReference>
<dbReference type="PANTHER" id="PTHR23326">
    <property type="entry name" value="CCR4 NOT-RELATED"/>
    <property type="match status" value="1"/>
</dbReference>
<keyword evidence="9" id="KW-0539">Nucleus</keyword>
<evidence type="ECO:0000259" key="12">
    <source>
        <dbReference type="Pfam" id="PF04065"/>
    </source>
</evidence>
<feature type="compositionally biased region" description="Polar residues" evidence="11">
    <location>
        <begin position="311"/>
        <end position="321"/>
    </location>
</feature>
<protein>
    <recommendedName>
        <fullName evidence="16">CCR4-NOT transcription complex subunit 3</fullName>
    </recommendedName>
</protein>
<dbReference type="InterPro" id="IPR012270">
    <property type="entry name" value="CCR4-NOT_su3/5"/>
</dbReference>